<comment type="caution">
    <text evidence="2">The sequence shown here is derived from an EMBL/GenBank/DDBJ whole genome shotgun (WGS) entry which is preliminary data.</text>
</comment>
<proteinExistence type="predicted"/>
<evidence type="ECO:0000313" key="2">
    <source>
        <dbReference type="EMBL" id="PIC23538.1"/>
    </source>
</evidence>
<evidence type="ECO:0000313" key="3">
    <source>
        <dbReference type="Proteomes" id="UP000230233"/>
    </source>
</evidence>
<organism evidence="2 3">
    <name type="scientific">Caenorhabditis nigoni</name>
    <dbReference type="NCBI Taxonomy" id="1611254"/>
    <lineage>
        <taxon>Eukaryota</taxon>
        <taxon>Metazoa</taxon>
        <taxon>Ecdysozoa</taxon>
        <taxon>Nematoda</taxon>
        <taxon>Chromadorea</taxon>
        <taxon>Rhabditida</taxon>
        <taxon>Rhabditina</taxon>
        <taxon>Rhabditomorpha</taxon>
        <taxon>Rhabditoidea</taxon>
        <taxon>Rhabditidae</taxon>
        <taxon>Peloderinae</taxon>
        <taxon>Caenorhabditis</taxon>
    </lineage>
</organism>
<dbReference type="AlphaFoldDB" id="A0A2G5T8I8"/>
<accession>A0A2G5T8I8</accession>
<reference evidence="3" key="1">
    <citation type="submission" date="2017-10" db="EMBL/GenBank/DDBJ databases">
        <title>Rapid genome shrinkage in a self-fertile nematode reveals novel sperm competition proteins.</title>
        <authorList>
            <person name="Yin D."/>
            <person name="Schwarz E.M."/>
            <person name="Thomas C.G."/>
            <person name="Felde R.L."/>
            <person name="Korf I.F."/>
            <person name="Cutter A.D."/>
            <person name="Schartner C.M."/>
            <person name="Ralston E.J."/>
            <person name="Meyer B.J."/>
            <person name="Haag E.S."/>
        </authorList>
    </citation>
    <scope>NUCLEOTIDE SEQUENCE [LARGE SCALE GENOMIC DNA]</scope>
    <source>
        <strain evidence="3">JU1422</strain>
    </source>
</reference>
<dbReference type="EMBL" id="PDUG01000005">
    <property type="protein sequence ID" value="PIC23538.1"/>
    <property type="molecule type" value="Genomic_DNA"/>
</dbReference>
<feature type="signal peptide" evidence="1">
    <location>
        <begin position="1"/>
        <end position="22"/>
    </location>
</feature>
<keyword evidence="1" id="KW-0732">Signal</keyword>
<gene>
    <name evidence="2" type="primary">Cnig_chr_V.g17212</name>
    <name evidence="2" type="ORF">B9Z55_017212</name>
</gene>
<feature type="chain" id="PRO_5013707340" evidence="1">
    <location>
        <begin position="23"/>
        <end position="157"/>
    </location>
</feature>
<dbReference type="Proteomes" id="UP000230233">
    <property type="component" value="Chromosome V"/>
</dbReference>
<keyword evidence="3" id="KW-1185">Reference proteome</keyword>
<protein>
    <submittedName>
        <fullName evidence="2">Uncharacterized protein</fullName>
    </submittedName>
</protein>
<sequence>MRFLPSLTVILFIWITLHMVRSEEEPDLCLKLVNGYREGAEIKALKEDQQESARLQNKFGSVQQNCPTQDHLKNGFDGFTVTRFGRGPASEPVIFPNTNSILDPDAKTFACIGLDCKEQHDIIFVFIKKGVANASCSGYFIEKWFFMVAVLVIYKLF</sequence>
<name>A0A2G5T8I8_9PELO</name>
<evidence type="ECO:0000256" key="1">
    <source>
        <dbReference type="SAM" id="SignalP"/>
    </source>
</evidence>